<feature type="domain" description="Ferritin/DPS" evidence="3">
    <location>
        <begin position="35"/>
        <end position="165"/>
    </location>
</feature>
<reference evidence="4" key="2">
    <citation type="submission" date="2021-04" db="EMBL/GenBank/DDBJ databases">
        <authorList>
            <person name="Gilroy R."/>
        </authorList>
    </citation>
    <scope>NUCLEOTIDE SEQUENCE</scope>
    <source>
        <strain evidence="4">1345</strain>
    </source>
</reference>
<evidence type="ECO:0000313" key="5">
    <source>
        <dbReference type="Proteomes" id="UP000886750"/>
    </source>
</evidence>
<organism evidence="4 5">
    <name type="scientific">Candidatus Borkfalkia excrementigallinarum</name>
    <dbReference type="NCBI Taxonomy" id="2838506"/>
    <lineage>
        <taxon>Bacteria</taxon>
        <taxon>Bacillati</taxon>
        <taxon>Bacillota</taxon>
        <taxon>Clostridia</taxon>
        <taxon>Christensenellales</taxon>
        <taxon>Christensenellaceae</taxon>
        <taxon>Candidatus Borkfalkia</taxon>
    </lineage>
</organism>
<dbReference type="InterPro" id="IPR012347">
    <property type="entry name" value="Ferritin-like"/>
</dbReference>
<protein>
    <recommendedName>
        <fullName evidence="3">Ferritin/DPS domain-containing protein</fullName>
    </recommendedName>
</protein>
<evidence type="ECO:0000256" key="1">
    <source>
        <dbReference type="ARBA" id="ARBA00022434"/>
    </source>
</evidence>
<evidence type="ECO:0000256" key="2">
    <source>
        <dbReference type="ARBA" id="ARBA00023004"/>
    </source>
</evidence>
<dbReference type="Gene3D" id="1.20.1260.10">
    <property type="match status" value="1"/>
</dbReference>
<evidence type="ECO:0000313" key="4">
    <source>
        <dbReference type="EMBL" id="HIY96831.1"/>
    </source>
</evidence>
<gene>
    <name evidence="4" type="ORF">H9729_04010</name>
</gene>
<reference evidence="4" key="1">
    <citation type="journal article" date="2021" name="PeerJ">
        <title>Extensive microbial diversity within the chicken gut microbiome revealed by metagenomics and culture.</title>
        <authorList>
            <person name="Gilroy R."/>
            <person name="Ravi A."/>
            <person name="Getino M."/>
            <person name="Pursley I."/>
            <person name="Horton D.L."/>
            <person name="Alikhan N.F."/>
            <person name="Baker D."/>
            <person name="Gharbi K."/>
            <person name="Hall N."/>
            <person name="Watson M."/>
            <person name="Adriaenssens E.M."/>
            <person name="Foster-Nyarko E."/>
            <person name="Jarju S."/>
            <person name="Secka A."/>
            <person name="Antonio M."/>
            <person name="Oren A."/>
            <person name="Chaudhuri R.R."/>
            <person name="La Ragione R."/>
            <person name="Hildebrand F."/>
            <person name="Pallen M.J."/>
        </authorList>
    </citation>
    <scope>NUCLEOTIDE SEQUENCE</scope>
    <source>
        <strain evidence="4">1345</strain>
    </source>
</reference>
<dbReference type="GO" id="GO:0020037">
    <property type="term" value="F:heme binding"/>
    <property type="evidence" value="ECO:0007669"/>
    <property type="project" value="TreeGrafter"/>
</dbReference>
<dbReference type="EMBL" id="DXCQ01000028">
    <property type="protein sequence ID" value="HIY96831.1"/>
    <property type="molecule type" value="Genomic_DNA"/>
</dbReference>
<dbReference type="PANTHER" id="PTHR30295">
    <property type="entry name" value="BACTERIOFERRITIN"/>
    <property type="match status" value="1"/>
</dbReference>
<dbReference type="SUPFAM" id="SSF47240">
    <property type="entry name" value="Ferritin-like"/>
    <property type="match status" value="1"/>
</dbReference>
<accession>A0A9D1ZUR6</accession>
<dbReference type="InterPro" id="IPR009078">
    <property type="entry name" value="Ferritin-like_SF"/>
</dbReference>
<dbReference type="Proteomes" id="UP000886750">
    <property type="component" value="Unassembled WGS sequence"/>
</dbReference>
<comment type="caution">
    <text evidence="4">The sequence shown here is derived from an EMBL/GenBank/DDBJ whole genome shotgun (WGS) entry which is preliminary data.</text>
</comment>
<proteinExistence type="predicted"/>
<name>A0A9D1ZUR6_9FIRM</name>
<dbReference type="PANTHER" id="PTHR30295:SF0">
    <property type="entry name" value="BACTERIOFERRITIN"/>
    <property type="match status" value="1"/>
</dbReference>
<dbReference type="GO" id="GO:0005829">
    <property type="term" value="C:cytosol"/>
    <property type="evidence" value="ECO:0007669"/>
    <property type="project" value="TreeGrafter"/>
</dbReference>
<dbReference type="AlphaFoldDB" id="A0A9D1ZUR6"/>
<sequence length="169" mass="19263">MYGLSVDSPYPATEDLTADRESVRILSPAYADHGSELTAILQYVYHSIVFSGLRQKQYARLLLEIAIAEMHHLDLLGGMLYQMGALPVFTSRPPRLFDFYSTAAVSYSHEPERMIRDDIRGEKEAICQYQSMLRRLHNEKVGAVISRIILDEELHLATLNSILSEIIHR</sequence>
<dbReference type="GO" id="GO:0004322">
    <property type="term" value="F:ferroxidase activity"/>
    <property type="evidence" value="ECO:0007669"/>
    <property type="project" value="TreeGrafter"/>
</dbReference>
<dbReference type="GO" id="GO:0006879">
    <property type="term" value="P:intracellular iron ion homeostasis"/>
    <property type="evidence" value="ECO:0007669"/>
    <property type="project" value="UniProtKB-KW"/>
</dbReference>
<keyword evidence="1" id="KW-0409">Iron storage</keyword>
<dbReference type="GO" id="GO:0008199">
    <property type="term" value="F:ferric iron binding"/>
    <property type="evidence" value="ECO:0007669"/>
    <property type="project" value="InterPro"/>
</dbReference>
<dbReference type="InterPro" id="IPR008331">
    <property type="entry name" value="Ferritin_DPS_dom"/>
</dbReference>
<evidence type="ECO:0000259" key="3">
    <source>
        <dbReference type="Pfam" id="PF00210"/>
    </source>
</evidence>
<dbReference type="Pfam" id="PF00210">
    <property type="entry name" value="Ferritin"/>
    <property type="match status" value="1"/>
</dbReference>
<keyword evidence="2" id="KW-0408">Iron</keyword>